<feature type="compositionally biased region" description="Basic and acidic residues" evidence="2">
    <location>
        <begin position="513"/>
        <end position="523"/>
    </location>
</feature>
<dbReference type="Proteomes" id="UP000320593">
    <property type="component" value="Unassembled WGS sequence"/>
</dbReference>
<feature type="compositionally biased region" description="Polar residues" evidence="2">
    <location>
        <begin position="557"/>
        <end position="567"/>
    </location>
</feature>
<evidence type="ECO:0000313" key="3">
    <source>
        <dbReference type="EMBL" id="TWI93415.1"/>
    </source>
</evidence>
<evidence type="ECO:0000256" key="1">
    <source>
        <dbReference type="SAM" id="Coils"/>
    </source>
</evidence>
<feature type="coiled-coil region" evidence="1">
    <location>
        <begin position="343"/>
        <end position="370"/>
    </location>
</feature>
<feature type="compositionally biased region" description="Basic residues" evidence="2">
    <location>
        <begin position="524"/>
        <end position="535"/>
    </location>
</feature>
<dbReference type="EMBL" id="VLLF01000001">
    <property type="protein sequence ID" value="TWI93415.1"/>
    <property type="molecule type" value="Genomic_DNA"/>
</dbReference>
<protein>
    <submittedName>
        <fullName evidence="3">Uncharacterized protein</fullName>
    </submittedName>
</protein>
<dbReference type="AlphaFoldDB" id="A0A562TIE6"/>
<keyword evidence="4" id="KW-1185">Reference proteome</keyword>
<gene>
    <name evidence="3" type="ORF">JM93_00972</name>
</gene>
<comment type="caution">
    <text evidence="3">The sequence shown here is derived from an EMBL/GenBank/DDBJ whole genome shotgun (WGS) entry which is preliminary data.</text>
</comment>
<name>A0A562TIE6_9HYPH</name>
<feature type="region of interest" description="Disordered" evidence="2">
    <location>
        <begin position="17"/>
        <end position="59"/>
    </location>
</feature>
<proteinExistence type="predicted"/>
<feature type="compositionally biased region" description="Polar residues" evidence="2">
    <location>
        <begin position="17"/>
        <end position="46"/>
    </location>
</feature>
<feature type="coiled-coil region" evidence="1">
    <location>
        <begin position="271"/>
        <end position="298"/>
    </location>
</feature>
<keyword evidence="1" id="KW-0175">Coiled coil</keyword>
<evidence type="ECO:0000313" key="4">
    <source>
        <dbReference type="Proteomes" id="UP000320593"/>
    </source>
</evidence>
<dbReference type="RefSeq" id="WP_145340890.1">
    <property type="nucleotide sequence ID" value="NZ_SMLY01000062.1"/>
</dbReference>
<organism evidence="3 4">
    <name type="scientific">Roseibium hamelinense</name>
    <dbReference type="NCBI Taxonomy" id="150831"/>
    <lineage>
        <taxon>Bacteria</taxon>
        <taxon>Pseudomonadati</taxon>
        <taxon>Pseudomonadota</taxon>
        <taxon>Alphaproteobacteria</taxon>
        <taxon>Hyphomicrobiales</taxon>
        <taxon>Stappiaceae</taxon>
        <taxon>Roseibium</taxon>
    </lineage>
</organism>
<evidence type="ECO:0000256" key="2">
    <source>
        <dbReference type="SAM" id="MobiDB-lite"/>
    </source>
</evidence>
<accession>A0A562TIE6</accession>
<reference evidence="3 4" key="1">
    <citation type="submission" date="2019-07" db="EMBL/GenBank/DDBJ databases">
        <title>Genomic Encyclopedia of Archaeal and Bacterial Type Strains, Phase II (KMG-II): from individual species to whole genera.</title>
        <authorList>
            <person name="Goeker M."/>
        </authorList>
    </citation>
    <scope>NUCLEOTIDE SEQUENCE [LARGE SCALE GENOMIC DNA]</scope>
    <source>
        <strain evidence="3 4">ATCC BAA-252</strain>
    </source>
</reference>
<sequence length="967" mass="109322">MSFYSYLPNFRNWLPSTFQQGNTPENNGIVGNQKSNGIGPSSNGSKTGHLKFGQHSANAPKAYTKNTTLREVIIRECDNDLFGAISVHVKTRLGHRNDNGYKNAADLDKPISTFTSAQDFRNCMSNVMAEIRKDEKWVIDQRKEDHALRAQSYIGSAALHYPTVLNAPPKNSIPPELFPSILKPFSQASVEDSLLQIAKAHPDPETLHTQHQKLQKNLDNSIAVLSTARSDIKALEIERATLVHNKDMAENFANISRRDESKHEGGWTSVAKKADCKIKELDQKLEEKQAVAQRRENDIALTRRQISECEVCLINCGKNDIDKAQSMLANSLQQTSKTFAQRIQLAKSKSETHQEKIDDANRKLQPLNRQQIQLQQLVEKKTREFEDFSATSPQIAYNVFQQAPKFNPDDLKLVIQYIKQNKNPPNDTDAEKQAKHLYAGLLDAMLQHGFVKGDIEKNFEVLKNSSKALARGEEFISQYEDAKHRIDNRLKFLPVNEMVQHKSLISSAPAYGDESKTNDDTIGKKFKRTSKRSRSNKNIQEKSKRLLSKTKTDKIPNLSSQLDLQKSNENHRKHVLHSKALDAQVNQSVREIDLLLKDTSLNGLNSEQRDKLHLVRTRCKNLETQLKLFNPRNRGTENYQKIQQRIVDTAEDALAEVYNDLNRSLGHELHEHGKHIVQRDEKRLKKTIAKETRNIPDTNIYGHNARANQHGNPAKGPAFVFGQSYGPYFHAPKYMETQIRSDYDSTANKAMTLPRNAVLIDSAARENDRNGVVFNTRDPSGDAVIDKNNYHFVARSHDSTSHPGALSVQIKAKHNTNNNEYTIGTLHIGFSDTLDSRHVENSMNRLNYNSYADFKQESRFKISVQDNEKRVLGRKLDSLNTLELPKDDAAQVAASLVNTIAEQVFSNNQPPKADDLRNAADTFTAKLPQKILTALFPNKNQRPDKSDKAAFAAAVFEKARNLAAEIE</sequence>
<feature type="region of interest" description="Disordered" evidence="2">
    <location>
        <begin position="509"/>
        <end position="570"/>
    </location>
</feature>
<feature type="compositionally biased region" description="Basic and acidic residues" evidence="2">
    <location>
        <begin position="539"/>
        <end position="554"/>
    </location>
</feature>